<dbReference type="CDD" id="cd00060">
    <property type="entry name" value="FHA"/>
    <property type="match status" value="1"/>
</dbReference>
<comment type="caution">
    <text evidence="3">The sequence shown here is derived from an EMBL/GenBank/DDBJ whole genome shotgun (WGS) entry which is preliminary data.</text>
</comment>
<feature type="region of interest" description="Disordered" evidence="1">
    <location>
        <begin position="151"/>
        <end position="370"/>
    </location>
</feature>
<evidence type="ECO:0000259" key="2">
    <source>
        <dbReference type="PROSITE" id="PS50006"/>
    </source>
</evidence>
<evidence type="ECO:0000313" key="3">
    <source>
        <dbReference type="EMBL" id="NNJ26336.1"/>
    </source>
</evidence>
<dbReference type="Gene3D" id="2.60.200.20">
    <property type="match status" value="1"/>
</dbReference>
<sequence length="370" mass="39120">MAAEFLLPRAEGRPLTVRLERDAVVGRGTDAGLRISSRRVSRSHCRLTVDGSVVRVRDLGSRNGTFVNGEGVGDSDMEVPLGGTLSIGGVTMKLVRAGDRHYRPDGVQMLKEVESHHPEGELQDSPSGVVVGQEAEDDLSDDSVLVTDSELDHDAGLDRSPRDKPDLPSPVTERTAETAAPGDPVVVEDDPVPDSPIETSQAEQEEFVPDDPAVEDLIQTEDIVQPVSDDEAAEVDADEVVVEAVDSEVTAEENEDESVDESPEESLVDDEAENEGESDSERTPGAAEVAGGSPASFGGEDGNDTVFDEDAAFAFLNEDGNDGGDADSTALKALPGAGDSEDQSSFAGFQDNDDEQDVDSTLLGFLNDPK</sequence>
<dbReference type="Pfam" id="PF00498">
    <property type="entry name" value="FHA"/>
    <property type="match status" value="1"/>
</dbReference>
<dbReference type="EMBL" id="WTPX01000073">
    <property type="protein sequence ID" value="NNJ26336.1"/>
    <property type="molecule type" value="Genomic_DNA"/>
</dbReference>
<name>A0ABX1VED2_9PLAN</name>
<evidence type="ECO:0000256" key="1">
    <source>
        <dbReference type="SAM" id="MobiDB-lite"/>
    </source>
</evidence>
<feature type="compositionally biased region" description="Acidic residues" evidence="1">
    <location>
        <begin position="301"/>
        <end position="311"/>
    </location>
</feature>
<feature type="compositionally biased region" description="Acidic residues" evidence="1">
    <location>
        <begin position="203"/>
        <end position="214"/>
    </location>
</feature>
<protein>
    <recommendedName>
        <fullName evidence="2">FHA domain-containing protein</fullName>
    </recommendedName>
</protein>
<dbReference type="SMART" id="SM00240">
    <property type="entry name" value="FHA"/>
    <property type="match status" value="1"/>
</dbReference>
<dbReference type="InterPro" id="IPR008984">
    <property type="entry name" value="SMAD_FHA_dom_sf"/>
</dbReference>
<feature type="compositionally biased region" description="Basic and acidic residues" evidence="1">
    <location>
        <begin position="151"/>
        <end position="166"/>
    </location>
</feature>
<dbReference type="SUPFAM" id="SSF49879">
    <property type="entry name" value="SMAD/FHA domain"/>
    <property type="match status" value="1"/>
</dbReference>
<gene>
    <name evidence="3" type="ORF">LzC2_24190</name>
</gene>
<dbReference type="PROSITE" id="PS50006">
    <property type="entry name" value="FHA_DOMAIN"/>
    <property type="match status" value="1"/>
</dbReference>
<accession>A0ABX1VED2</accession>
<proteinExistence type="predicted"/>
<evidence type="ECO:0000313" key="4">
    <source>
        <dbReference type="Proteomes" id="UP000609651"/>
    </source>
</evidence>
<feature type="domain" description="FHA" evidence="2">
    <location>
        <begin position="23"/>
        <end position="72"/>
    </location>
</feature>
<dbReference type="InterPro" id="IPR000253">
    <property type="entry name" value="FHA_dom"/>
</dbReference>
<feature type="compositionally biased region" description="Acidic residues" evidence="1">
    <location>
        <begin position="228"/>
        <end position="278"/>
    </location>
</feature>
<dbReference type="RefSeq" id="WP_171187272.1">
    <property type="nucleotide sequence ID" value="NZ_WTPX01000073.1"/>
</dbReference>
<organism evidence="3 4">
    <name type="scientific">Alienimonas chondri</name>
    <dbReference type="NCBI Taxonomy" id="2681879"/>
    <lineage>
        <taxon>Bacteria</taxon>
        <taxon>Pseudomonadati</taxon>
        <taxon>Planctomycetota</taxon>
        <taxon>Planctomycetia</taxon>
        <taxon>Planctomycetales</taxon>
        <taxon>Planctomycetaceae</taxon>
        <taxon>Alienimonas</taxon>
    </lineage>
</organism>
<keyword evidence="4" id="KW-1185">Reference proteome</keyword>
<reference evidence="3 4" key="1">
    <citation type="journal article" date="2020" name="Syst. Appl. Microbiol.">
        <title>Alienimonas chondri sp. nov., a novel planctomycete isolated from the biofilm of the red alga Chondrus crispus.</title>
        <authorList>
            <person name="Vitorino I."/>
            <person name="Albuquerque L."/>
            <person name="Wiegand S."/>
            <person name="Kallscheuer N."/>
            <person name="da Costa M.S."/>
            <person name="Lobo-da-Cunha A."/>
            <person name="Jogler C."/>
            <person name="Lage O.M."/>
        </authorList>
    </citation>
    <scope>NUCLEOTIDE SEQUENCE [LARGE SCALE GENOMIC DNA]</scope>
    <source>
        <strain evidence="3 4">LzC2</strain>
    </source>
</reference>
<dbReference type="Proteomes" id="UP000609651">
    <property type="component" value="Unassembled WGS sequence"/>
</dbReference>